<accession>A0A944CIV4</accession>
<dbReference type="Proteomes" id="UP000761411">
    <property type="component" value="Unassembled WGS sequence"/>
</dbReference>
<dbReference type="EMBL" id="QTKX01000001">
    <property type="protein sequence ID" value="MBS8263921.1"/>
    <property type="molecule type" value="Genomic_DNA"/>
</dbReference>
<organism evidence="1 2">
    <name type="scientific">Mesobacillus boroniphilus</name>
    <dbReference type="NCBI Taxonomy" id="308892"/>
    <lineage>
        <taxon>Bacteria</taxon>
        <taxon>Bacillati</taxon>
        <taxon>Bacillota</taxon>
        <taxon>Bacilli</taxon>
        <taxon>Bacillales</taxon>
        <taxon>Bacillaceae</taxon>
        <taxon>Mesobacillus</taxon>
    </lineage>
</organism>
<dbReference type="AlphaFoldDB" id="A0A944CIV4"/>
<evidence type="ECO:0000313" key="1">
    <source>
        <dbReference type="EMBL" id="MBS8263921.1"/>
    </source>
</evidence>
<dbReference type="RefSeq" id="WP_213367447.1">
    <property type="nucleotide sequence ID" value="NZ_QTKX01000001.1"/>
</dbReference>
<comment type="caution">
    <text evidence="1">The sequence shown here is derived from an EMBL/GenBank/DDBJ whole genome shotgun (WGS) entry which is preliminary data.</text>
</comment>
<protein>
    <submittedName>
        <fullName evidence="1">Uncharacterized protein</fullName>
    </submittedName>
</protein>
<sequence>MRKKKLFIGALLVIASLIMMGRDYYLAKEDKPPNFSILSNVYKDGGTKVYTGLGYKVIDYNQIDGRKDVVFVPFYVDAWVIK</sequence>
<evidence type="ECO:0000313" key="2">
    <source>
        <dbReference type="Proteomes" id="UP000761411"/>
    </source>
</evidence>
<keyword evidence="2" id="KW-1185">Reference proteome</keyword>
<gene>
    <name evidence="1" type="ORF">DYI25_05665</name>
</gene>
<proteinExistence type="predicted"/>
<name>A0A944CIV4_9BACI</name>
<reference evidence="1 2" key="1">
    <citation type="journal article" date="2021" name="Microorganisms">
        <title>Bacterial Dimethylsulfoniopropionate Biosynthesis in the East China Sea.</title>
        <authorList>
            <person name="Liu J."/>
            <person name="Zhang Y."/>
            <person name="Liu J."/>
            <person name="Zhong H."/>
            <person name="Williams B.T."/>
            <person name="Zheng Y."/>
            <person name="Curson A.R.J."/>
            <person name="Sun C."/>
            <person name="Sun H."/>
            <person name="Song D."/>
            <person name="Wagner Mackenzie B."/>
            <person name="Bermejo Martinez A."/>
            <person name="Todd J.D."/>
            <person name="Zhang X.H."/>
        </authorList>
    </citation>
    <scope>NUCLEOTIDE SEQUENCE [LARGE SCALE GENOMIC DNA]</scope>
    <source>
        <strain evidence="1 2">ESS08</strain>
    </source>
</reference>